<comment type="caution">
    <text evidence="1">The sequence shown here is derived from an EMBL/GenBank/DDBJ whole genome shotgun (WGS) entry which is preliminary data.</text>
</comment>
<protein>
    <submittedName>
        <fullName evidence="1">Uncharacterized protein</fullName>
    </submittedName>
</protein>
<reference evidence="1 2" key="1">
    <citation type="journal article" date="2016" name="Nat. Commun.">
        <title>Thousands of microbial genomes shed light on interconnected biogeochemical processes in an aquifer system.</title>
        <authorList>
            <person name="Anantharaman K."/>
            <person name="Brown C.T."/>
            <person name="Hug L.A."/>
            <person name="Sharon I."/>
            <person name="Castelle C.J."/>
            <person name="Probst A.J."/>
            <person name="Thomas B.C."/>
            <person name="Singh A."/>
            <person name="Wilkins M.J."/>
            <person name="Karaoz U."/>
            <person name="Brodie E.L."/>
            <person name="Williams K.H."/>
            <person name="Hubbard S.S."/>
            <person name="Banfield J.F."/>
        </authorList>
    </citation>
    <scope>NUCLEOTIDE SEQUENCE [LARGE SCALE GENOMIC DNA]</scope>
</reference>
<organism evidence="1 2">
    <name type="scientific">Candidatus Liptonbacteria bacterium RIFCSPLOWO2_01_FULL_52_25</name>
    <dbReference type="NCBI Taxonomy" id="1798650"/>
    <lineage>
        <taxon>Bacteria</taxon>
        <taxon>Candidatus Liptoniibacteriota</taxon>
    </lineage>
</organism>
<dbReference type="Proteomes" id="UP000178880">
    <property type="component" value="Unassembled WGS sequence"/>
</dbReference>
<dbReference type="AlphaFoldDB" id="A0A1G2CFS0"/>
<dbReference type="EMBL" id="MHLA01000005">
    <property type="protein sequence ID" value="OGZ00235.1"/>
    <property type="molecule type" value="Genomic_DNA"/>
</dbReference>
<proteinExistence type="predicted"/>
<evidence type="ECO:0000313" key="1">
    <source>
        <dbReference type="EMBL" id="OGZ00235.1"/>
    </source>
</evidence>
<name>A0A1G2CFS0_9BACT</name>
<gene>
    <name evidence="1" type="ORF">A2945_04370</name>
</gene>
<evidence type="ECO:0000313" key="2">
    <source>
        <dbReference type="Proteomes" id="UP000178880"/>
    </source>
</evidence>
<accession>A0A1G2CFS0</accession>
<sequence length="86" mass="9907">MTPLCKYKNILTVRYEQEPQLSMVSRISCVNYECRGQVFIFAMGREGNIHSFLLPAFGHVLYCTGNRFYQESGEGIGPRTHLKNIF</sequence>